<feature type="domain" description="C2H2-type" evidence="12">
    <location>
        <begin position="376"/>
        <end position="403"/>
    </location>
</feature>
<feature type="domain" description="C2H2-type" evidence="12">
    <location>
        <begin position="627"/>
        <end position="654"/>
    </location>
</feature>
<dbReference type="InterPro" id="IPR036236">
    <property type="entry name" value="Znf_C2H2_sf"/>
</dbReference>
<dbReference type="SUPFAM" id="SSF57667">
    <property type="entry name" value="beta-beta-alpha zinc fingers"/>
    <property type="match status" value="4"/>
</dbReference>
<dbReference type="Pfam" id="PF00096">
    <property type="entry name" value="zf-C2H2"/>
    <property type="match status" value="2"/>
</dbReference>
<evidence type="ECO:0000313" key="14">
    <source>
        <dbReference type="Proteomes" id="UP001162480"/>
    </source>
</evidence>
<evidence type="ECO:0000256" key="6">
    <source>
        <dbReference type="ARBA" id="ARBA00023015"/>
    </source>
</evidence>
<sequence length="736" mass="84347">MEKDLNDNIDQNDLPEQASFTIVSVPSDCFQEGQIPWSNLPSTNLTLQTVSGLEQYDIPQRVVVETLIPFSEDTVNSTLIQLKEDPASVESNAISNGDTTFEGITANLHERKYDPVLHEQGEIFSHLTGLLSSSVMQAIPHNNQTFLDNLQSKYKIAVNMTTDGASVSGSFIALTQLEKALRHLLDSEYTHKECNVDLNASCHKETLIKPDMVDKGISCNLLLPQISLHGREVRQHPRYINYVNSLYSSTHEDQKQTSIKKRKVGRPRKQPLAPKDNIKSKTDAQTQQTLCSNETFEKGTESNENIPDTASLDCGQQPENFSFEEDLLNSQENINKEVQTKDDSSQKIFINKSKRSTFTGRRILKKNYEALAPFKFFCSECSFKSKRESHFIKHLKLHEKDNNLFQCKQCDFTSIRLSHLRRHEVLHSNTLLQCMKCKYSTDSNKLLARHVKNRHSTQRKHHTLLYACPKCQYKTLRRHLYRSHLRLSHNETVTNDNSSNILTKLTKTYQCDFCSYKTQRKEHYVRHRNNVHCNQRPYLCDLCGKAFKRPDALSQHKFTHLDKSARVLPFTCTLCTKAFRSQAHLNEHMTMHSNIRAHLCHYCGASFKTRSVQQKHIQSIHVNPRSYNCSLCDKRFNTNYALMRHKRTHDGSDVQCVLPHIESHDSCSNLQQVSVQSFTNDASTCQEHEVLVQEVMAASPIGVTYDQNGDNIQQPLVQTNETTAALLYLTNNLPPY</sequence>
<organism evidence="13 14">
    <name type="scientific">Octopus vulgaris</name>
    <name type="common">Common octopus</name>
    <dbReference type="NCBI Taxonomy" id="6645"/>
    <lineage>
        <taxon>Eukaryota</taxon>
        <taxon>Metazoa</taxon>
        <taxon>Spiralia</taxon>
        <taxon>Lophotrochozoa</taxon>
        <taxon>Mollusca</taxon>
        <taxon>Cephalopoda</taxon>
        <taxon>Coleoidea</taxon>
        <taxon>Octopodiformes</taxon>
        <taxon>Octopoda</taxon>
        <taxon>Incirrata</taxon>
        <taxon>Octopodidae</taxon>
        <taxon>Octopus</taxon>
    </lineage>
</organism>
<evidence type="ECO:0000313" key="13">
    <source>
        <dbReference type="EMBL" id="CAI9716340.1"/>
    </source>
</evidence>
<dbReference type="PROSITE" id="PS50157">
    <property type="entry name" value="ZINC_FINGER_C2H2_2"/>
    <property type="match status" value="7"/>
</dbReference>
<evidence type="ECO:0000256" key="8">
    <source>
        <dbReference type="ARBA" id="ARBA00023163"/>
    </source>
</evidence>
<dbReference type="PROSITE" id="PS00028">
    <property type="entry name" value="ZINC_FINGER_C2H2_1"/>
    <property type="match status" value="4"/>
</dbReference>
<keyword evidence="2" id="KW-0479">Metal-binding</keyword>
<dbReference type="GO" id="GO:0003677">
    <property type="term" value="F:DNA binding"/>
    <property type="evidence" value="ECO:0007669"/>
    <property type="project" value="UniProtKB-KW"/>
</dbReference>
<dbReference type="Proteomes" id="UP001162480">
    <property type="component" value="Chromosome 1"/>
</dbReference>
<proteinExistence type="predicted"/>
<keyword evidence="4 10" id="KW-0863">Zinc-finger</keyword>
<feature type="region of interest" description="Disordered" evidence="11">
    <location>
        <begin position="251"/>
        <end position="289"/>
    </location>
</feature>
<feature type="domain" description="C2H2-type" evidence="12">
    <location>
        <begin position="509"/>
        <end position="537"/>
    </location>
</feature>
<evidence type="ECO:0000256" key="3">
    <source>
        <dbReference type="ARBA" id="ARBA00022737"/>
    </source>
</evidence>
<dbReference type="GO" id="GO:0008270">
    <property type="term" value="F:zinc ion binding"/>
    <property type="evidence" value="ECO:0007669"/>
    <property type="project" value="UniProtKB-KW"/>
</dbReference>
<keyword evidence="14" id="KW-1185">Reference proteome</keyword>
<feature type="compositionally biased region" description="Basic residues" evidence="11">
    <location>
        <begin position="258"/>
        <end position="269"/>
    </location>
</feature>
<evidence type="ECO:0000256" key="10">
    <source>
        <dbReference type="PROSITE-ProRule" id="PRU00042"/>
    </source>
</evidence>
<feature type="domain" description="C2H2-type" evidence="12">
    <location>
        <begin position="538"/>
        <end position="565"/>
    </location>
</feature>
<evidence type="ECO:0000256" key="9">
    <source>
        <dbReference type="ARBA" id="ARBA00023242"/>
    </source>
</evidence>
<keyword evidence="5" id="KW-0862">Zinc</keyword>
<feature type="domain" description="C2H2-type" evidence="12">
    <location>
        <begin position="570"/>
        <end position="597"/>
    </location>
</feature>
<dbReference type="FunFam" id="3.30.160.60:FF:000446">
    <property type="entry name" value="Zinc finger protein"/>
    <property type="match status" value="1"/>
</dbReference>
<reference evidence="13" key="1">
    <citation type="submission" date="2023-08" db="EMBL/GenBank/DDBJ databases">
        <authorList>
            <person name="Alioto T."/>
            <person name="Alioto T."/>
            <person name="Gomez Garrido J."/>
        </authorList>
    </citation>
    <scope>NUCLEOTIDE SEQUENCE</scope>
</reference>
<keyword evidence="7" id="KW-0238">DNA-binding</keyword>
<comment type="subcellular location">
    <subcellularLocation>
        <location evidence="1">Nucleus</location>
    </subcellularLocation>
</comment>
<dbReference type="InterPro" id="IPR013087">
    <property type="entry name" value="Znf_C2H2_type"/>
</dbReference>
<dbReference type="SMART" id="SM00355">
    <property type="entry name" value="ZnF_C2H2"/>
    <property type="match status" value="9"/>
</dbReference>
<dbReference type="InterPro" id="IPR050888">
    <property type="entry name" value="ZnF_C2H2-type_TF"/>
</dbReference>
<name>A0AA36AHM1_OCTVU</name>
<dbReference type="GO" id="GO:0005634">
    <property type="term" value="C:nucleus"/>
    <property type="evidence" value="ECO:0007669"/>
    <property type="project" value="UniProtKB-SubCell"/>
</dbReference>
<evidence type="ECO:0000256" key="5">
    <source>
        <dbReference type="ARBA" id="ARBA00022833"/>
    </source>
</evidence>
<keyword evidence="6" id="KW-0805">Transcription regulation</keyword>
<dbReference type="EMBL" id="OX597814">
    <property type="protein sequence ID" value="CAI9716340.1"/>
    <property type="molecule type" value="Genomic_DNA"/>
</dbReference>
<dbReference type="Pfam" id="PF13912">
    <property type="entry name" value="zf-C2H2_6"/>
    <property type="match status" value="1"/>
</dbReference>
<keyword evidence="9" id="KW-0539">Nucleus</keyword>
<dbReference type="AlphaFoldDB" id="A0AA36AHM1"/>
<dbReference type="FunFam" id="3.30.160.60:FF:000322">
    <property type="entry name" value="GDNF-inducible zinc finger protein 1"/>
    <property type="match status" value="1"/>
</dbReference>
<accession>A0AA36AHM1</accession>
<keyword evidence="8" id="KW-0804">Transcription</keyword>
<dbReference type="PANTHER" id="PTHR24406">
    <property type="entry name" value="TRANSCRIPTIONAL REPRESSOR CTCFL-RELATED"/>
    <property type="match status" value="1"/>
</dbReference>
<evidence type="ECO:0000256" key="2">
    <source>
        <dbReference type="ARBA" id="ARBA00022723"/>
    </source>
</evidence>
<dbReference type="Gene3D" id="3.30.160.60">
    <property type="entry name" value="Classic Zinc Finger"/>
    <property type="match status" value="5"/>
</dbReference>
<feature type="domain" description="C2H2-type" evidence="12">
    <location>
        <begin position="598"/>
        <end position="626"/>
    </location>
</feature>
<evidence type="ECO:0000259" key="12">
    <source>
        <dbReference type="PROSITE" id="PS50157"/>
    </source>
</evidence>
<evidence type="ECO:0000256" key="1">
    <source>
        <dbReference type="ARBA" id="ARBA00004123"/>
    </source>
</evidence>
<protein>
    <submittedName>
        <fullName evidence="13">Domain zinc finger 5</fullName>
    </submittedName>
</protein>
<keyword evidence="3" id="KW-0677">Repeat</keyword>
<evidence type="ECO:0000256" key="11">
    <source>
        <dbReference type="SAM" id="MobiDB-lite"/>
    </source>
</evidence>
<gene>
    <name evidence="13" type="ORF">OCTVUL_1B013865</name>
</gene>
<evidence type="ECO:0000256" key="7">
    <source>
        <dbReference type="ARBA" id="ARBA00023125"/>
    </source>
</evidence>
<evidence type="ECO:0000256" key="4">
    <source>
        <dbReference type="ARBA" id="ARBA00022771"/>
    </source>
</evidence>
<feature type="domain" description="C2H2-type" evidence="12">
    <location>
        <begin position="405"/>
        <end position="429"/>
    </location>
</feature>